<evidence type="ECO:0000313" key="2">
    <source>
        <dbReference type="Proteomes" id="UP001255185"/>
    </source>
</evidence>
<dbReference type="SFLD" id="SFLDG01129">
    <property type="entry name" value="C1.5:_HAD__Beta-PGM__Phosphata"/>
    <property type="match status" value="1"/>
</dbReference>
<reference evidence="1 2" key="1">
    <citation type="submission" date="2023-07" db="EMBL/GenBank/DDBJ databases">
        <title>Sorghum-associated microbial communities from plants grown in Nebraska, USA.</title>
        <authorList>
            <person name="Schachtman D."/>
        </authorList>
    </citation>
    <scope>NUCLEOTIDE SEQUENCE [LARGE SCALE GENOMIC DNA]</scope>
    <source>
        <strain evidence="1 2">3773</strain>
    </source>
</reference>
<gene>
    <name evidence="1" type="ORF">J2X31_001889</name>
</gene>
<dbReference type="InterPro" id="IPR052550">
    <property type="entry name" value="Pyrimidine_5'-ntase_YjjG"/>
</dbReference>
<dbReference type="InterPro" id="IPR036412">
    <property type="entry name" value="HAD-like_sf"/>
</dbReference>
<dbReference type="PANTHER" id="PTHR47478:SF1">
    <property type="entry name" value="PYRIMIDINE 5'-NUCLEOTIDASE YJJG"/>
    <property type="match status" value="1"/>
</dbReference>
<keyword evidence="2" id="KW-1185">Reference proteome</keyword>
<protein>
    <submittedName>
        <fullName evidence="1">Hydrolase of the HAD superfamily</fullName>
    </submittedName>
</protein>
<dbReference type="SUPFAM" id="SSF56784">
    <property type="entry name" value="HAD-like"/>
    <property type="match status" value="1"/>
</dbReference>
<keyword evidence="1" id="KW-0378">Hydrolase</keyword>
<accession>A0ABU1TPI1</accession>
<dbReference type="InterPro" id="IPR006439">
    <property type="entry name" value="HAD-SF_hydro_IA"/>
</dbReference>
<dbReference type="NCBIfam" id="TIGR02254">
    <property type="entry name" value="YjjG_YfnB"/>
    <property type="match status" value="1"/>
</dbReference>
<dbReference type="InterPro" id="IPR011951">
    <property type="entry name" value="HAD-SF_hydro_IA_YjjG/PynA"/>
</dbReference>
<dbReference type="Pfam" id="PF00702">
    <property type="entry name" value="Hydrolase"/>
    <property type="match status" value="1"/>
</dbReference>
<name>A0ABU1TPI1_9FLAO</name>
<dbReference type="Gene3D" id="3.40.50.1000">
    <property type="entry name" value="HAD superfamily/HAD-like"/>
    <property type="match status" value="1"/>
</dbReference>
<dbReference type="NCBIfam" id="TIGR01549">
    <property type="entry name" value="HAD-SF-IA-v1"/>
    <property type="match status" value="1"/>
</dbReference>
<dbReference type="InterPro" id="IPR023214">
    <property type="entry name" value="HAD_sf"/>
</dbReference>
<dbReference type="Proteomes" id="UP001255185">
    <property type="component" value="Unassembled WGS sequence"/>
</dbReference>
<comment type="caution">
    <text evidence="1">The sequence shown here is derived from an EMBL/GenBank/DDBJ whole genome shotgun (WGS) entry which is preliminary data.</text>
</comment>
<evidence type="ECO:0000313" key="1">
    <source>
        <dbReference type="EMBL" id="MDR6967875.1"/>
    </source>
</evidence>
<proteinExistence type="predicted"/>
<dbReference type="PANTHER" id="PTHR47478">
    <property type="match status" value="1"/>
</dbReference>
<dbReference type="Gene3D" id="1.10.150.240">
    <property type="entry name" value="Putative phosphatase, domain 2"/>
    <property type="match status" value="1"/>
</dbReference>
<dbReference type="RefSeq" id="WP_310026254.1">
    <property type="nucleotide sequence ID" value="NZ_JAVDVI010000007.1"/>
</dbReference>
<dbReference type="InterPro" id="IPR023198">
    <property type="entry name" value="PGP-like_dom2"/>
</dbReference>
<dbReference type="SFLD" id="SFLDS00003">
    <property type="entry name" value="Haloacid_Dehalogenase"/>
    <property type="match status" value="1"/>
</dbReference>
<dbReference type="GO" id="GO:0016787">
    <property type="term" value="F:hydrolase activity"/>
    <property type="evidence" value="ECO:0007669"/>
    <property type="project" value="UniProtKB-KW"/>
</dbReference>
<sequence>MEAKISDVFFDLDHTLWDFEKNSALAFQTVLTKHKIEVDIDLFVSHYVPINLKYWELYRVDKITQTQLRYGRLKDTFDLLSYEIEDEKIFFLSDEYIHYLPQFNHLFEGTIEILEYLKPKYNLHIITNGFHEIQSNKLKNSNIGGYFQTITNSESAGVKKPNPRIFEYAITSAKAKKENSIMIGDCIEADVKGALNFGLDAILFNECNAEVPENIKHINNLLALKKYL</sequence>
<dbReference type="EMBL" id="JAVDVI010000007">
    <property type="protein sequence ID" value="MDR6967875.1"/>
    <property type="molecule type" value="Genomic_DNA"/>
</dbReference>
<organism evidence="1 2">
    <name type="scientific">Flavobacterium arsenatis</name>
    <dbReference type="NCBI Taxonomy" id="1484332"/>
    <lineage>
        <taxon>Bacteria</taxon>
        <taxon>Pseudomonadati</taxon>
        <taxon>Bacteroidota</taxon>
        <taxon>Flavobacteriia</taxon>
        <taxon>Flavobacteriales</taxon>
        <taxon>Flavobacteriaceae</taxon>
        <taxon>Flavobacterium</taxon>
    </lineage>
</organism>